<feature type="chain" id="PRO_5039430407" evidence="1">
    <location>
        <begin position="26"/>
        <end position="125"/>
    </location>
</feature>
<evidence type="ECO:0000313" key="2">
    <source>
        <dbReference type="EMBL" id="TPG32905.1"/>
    </source>
</evidence>
<protein>
    <submittedName>
        <fullName evidence="2">Uncharacterized protein</fullName>
    </submittedName>
</protein>
<gene>
    <name evidence="2" type="ORF">EAH80_18985</name>
</gene>
<dbReference type="RefSeq" id="WP_140694146.1">
    <property type="nucleotide sequence ID" value="NZ_RCZG01000007.1"/>
</dbReference>
<keyword evidence="3" id="KW-1185">Reference proteome</keyword>
<keyword evidence="1" id="KW-0732">Signal</keyword>
<name>A0A502E5A7_9MYCO</name>
<evidence type="ECO:0000313" key="3">
    <source>
        <dbReference type="Proteomes" id="UP000320095"/>
    </source>
</evidence>
<accession>A0A502E5A7</accession>
<dbReference type="EMBL" id="RCZG01000007">
    <property type="protein sequence ID" value="TPG32905.1"/>
    <property type="molecule type" value="Genomic_DNA"/>
</dbReference>
<dbReference type="AlphaFoldDB" id="A0A502E5A7"/>
<evidence type="ECO:0000256" key="1">
    <source>
        <dbReference type="SAM" id="SignalP"/>
    </source>
</evidence>
<sequence>MRLRVGVPPLIVGATATLLAPVARAGDIVTYEIVSNTIPRVNLEYVDGSGGKLLEGIPLPWRLEVPLDDARAPTGRGAQLRVDWRPFKSKNRTVTVRIYDGPVLLCQSTLDVGDATCYGNTPVIS</sequence>
<comment type="caution">
    <text evidence="2">The sequence shown here is derived from an EMBL/GenBank/DDBJ whole genome shotgun (WGS) entry which is preliminary data.</text>
</comment>
<feature type="signal peptide" evidence="1">
    <location>
        <begin position="1"/>
        <end position="25"/>
    </location>
</feature>
<dbReference type="Proteomes" id="UP000320095">
    <property type="component" value="Unassembled WGS sequence"/>
</dbReference>
<reference evidence="2 3" key="1">
    <citation type="journal article" date="2019" name="Environ. Microbiol.">
        <title>Species interactions and distinct microbial communities in high Arctic permafrost affected cryosols are associated with the CH4 and CO2 gas fluxes.</title>
        <authorList>
            <person name="Altshuler I."/>
            <person name="Hamel J."/>
            <person name="Turney S."/>
            <person name="Magnuson E."/>
            <person name="Levesque R."/>
            <person name="Greer C."/>
            <person name="Whyte L.G."/>
        </authorList>
    </citation>
    <scope>NUCLEOTIDE SEQUENCE [LARGE SCALE GENOMIC DNA]</scope>
    <source>
        <strain evidence="2 3">S5.20</strain>
    </source>
</reference>
<dbReference type="OrthoDB" id="4619761at2"/>
<proteinExistence type="predicted"/>
<organism evidence="2 3">
    <name type="scientific">Mycolicibacterium hodleri</name>
    <dbReference type="NCBI Taxonomy" id="49897"/>
    <lineage>
        <taxon>Bacteria</taxon>
        <taxon>Bacillati</taxon>
        <taxon>Actinomycetota</taxon>
        <taxon>Actinomycetes</taxon>
        <taxon>Mycobacteriales</taxon>
        <taxon>Mycobacteriaceae</taxon>
        <taxon>Mycolicibacterium</taxon>
    </lineage>
</organism>